<keyword evidence="1" id="KW-0812">Transmembrane</keyword>
<feature type="transmembrane region" description="Helical" evidence="1">
    <location>
        <begin position="421"/>
        <end position="444"/>
    </location>
</feature>
<gene>
    <name evidence="2" type="ORF">H8692_05300</name>
</gene>
<dbReference type="RefSeq" id="WP_177269156.1">
    <property type="nucleotide sequence ID" value="NZ_JACRTA010000002.1"/>
</dbReference>
<organism evidence="2 3">
    <name type="scientific">Lentihominibacter hominis</name>
    <dbReference type="NCBI Taxonomy" id="2763645"/>
    <lineage>
        <taxon>Bacteria</taxon>
        <taxon>Bacillati</taxon>
        <taxon>Bacillota</taxon>
        <taxon>Clostridia</taxon>
        <taxon>Peptostreptococcales</taxon>
        <taxon>Anaerovoracaceae</taxon>
        <taxon>Lentihominibacter</taxon>
    </lineage>
</organism>
<dbReference type="InterPro" id="IPR001927">
    <property type="entry name" value="Na/Gal_symport"/>
</dbReference>
<feature type="transmembrane region" description="Helical" evidence="1">
    <location>
        <begin position="311"/>
        <end position="328"/>
    </location>
</feature>
<reference evidence="2" key="1">
    <citation type="submission" date="2020-08" db="EMBL/GenBank/DDBJ databases">
        <title>Genome public.</title>
        <authorList>
            <person name="Liu C."/>
            <person name="Sun Q."/>
        </authorList>
    </citation>
    <scope>NUCLEOTIDE SEQUENCE</scope>
    <source>
        <strain evidence="2">NSJ-24</strain>
    </source>
</reference>
<keyword evidence="1" id="KW-1133">Transmembrane helix</keyword>
<evidence type="ECO:0000313" key="3">
    <source>
        <dbReference type="Proteomes" id="UP000610862"/>
    </source>
</evidence>
<dbReference type="Proteomes" id="UP000610862">
    <property type="component" value="Unassembled WGS sequence"/>
</dbReference>
<comment type="caution">
    <text evidence="2">The sequence shown here is derived from an EMBL/GenBank/DDBJ whole genome shotgun (WGS) entry which is preliminary data.</text>
</comment>
<feature type="transmembrane region" description="Helical" evidence="1">
    <location>
        <begin position="334"/>
        <end position="352"/>
    </location>
</feature>
<dbReference type="PANTHER" id="PTHR11328:SF24">
    <property type="entry name" value="MAJOR FACILITATOR SUPERFAMILY (MFS) PROFILE DOMAIN-CONTAINING PROTEIN"/>
    <property type="match status" value="1"/>
</dbReference>
<feature type="transmembrane region" description="Helical" evidence="1">
    <location>
        <begin position="118"/>
        <end position="140"/>
    </location>
</feature>
<keyword evidence="1" id="KW-0472">Membrane</keyword>
<feature type="transmembrane region" description="Helical" evidence="1">
    <location>
        <begin position="279"/>
        <end position="299"/>
    </location>
</feature>
<dbReference type="PANTHER" id="PTHR11328">
    <property type="entry name" value="MAJOR FACILITATOR SUPERFAMILY DOMAIN-CONTAINING PROTEIN"/>
    <property type="match status" value="1"/>
</dbReference>
<dbReference type="Gene3D" id="1.20.1250.20">
    <property type="entry name" value="MFS general substrate transporter like domains"/>
    <property type="match status" value="1"/>
</dbReference>
<dbReference type="GO" id="GO:0015293">
    <property type="term" value="F:symporter activity"/>
    <property type="evidence" value="ECO:0007669"/>
    <property type="project" value="InterPro"/>
</dbReference>
<feature type="transmembrane region" description="Helical" evidence="1">
    <location>
        <begin position="192"/>
        <end position="212"/>
    </location>
</feature>
<dbReference type="GO" id="GO:0006814">
    <property type="term" value="P:sodium ion transport"/>
    <property type="evidence" value="ECO:0007669"/>
    <property type="project" value="InterPro"/>
</dbReference>
<feature type="transmembrane region" description="Helical" evidence="1">
    <location>
        <begin position="161"/>
        <end position="180"/>
    </location>
</feature>
<evidence type="ECO:0000256" key="1">
    <source>
        <dbReference type="SAM" id="Phobius"/>
    </source>
</evidence>
<evidence type="ECO:0000313" key="2">
    <source>
        <dbReference type="EMBL" id="MBC8568182.1"/>
    </source>
</evidence>
<accession>A0A926EAE4</accession>
<protein>
    <submittedName>
        <fullName evidence="2">MFS transporter</fullName>
    </submittedName>
</protein>
<keyword evidence="3" id="KW-1185">Reference proteome</keyword>
<dbReference type="InterPro" id="IPR039672">
    <property type="entry name" value="MFS_2"/>
</dbReference>
<proteinExistence type="predicted"/>
<name>A0A926EAE4_9FIRM</name>
<dbReference type="GO" id="GO:0005886">
    <property type="term" value="C:plasma membrane"/>
    <property type="evidence" value="ECO:0007669"/>
    <property type="project" value="TreeGrafter"/>
</dbReference>
<dbReference type="SUPFAM" id="SSF103473">
    <property type="entry name" value="MFS general substrate transporter"/>
    <property type="match status" value="1"/>
</dbReference>
<feature type="transmembrane region" description="Helical" evidence="1">
    <location>
        <begin position="88"/>
        <end position="106"/>
    </location>
</feature>
<dbReference type="GO" id="GO:0008643">
    <property type="term" value="P:carbohydrate transport"/>
    <property type="evidence" value="ECO:0007669"/>
    <property type="project" value="InterPro"/>
</dbReference>
<feature type="transmembrane region" description="Helical" evidence="1">
    <location>
        <begin position="49"/>
        <end position="67"/>
    </location>
</feature>
<dbReference type="Pfam" id="PF13347">
    <property type="entry name" value="MFS_2"/>
    <property type="match status" value="1"/>
</dbReference>
<dbReference type="CDD" id="cd17332">
    <property type="entry name" value="MFS_MelB_like"/>
    <property type="match status" value="1"/>
</dbReference>
<sequence length="481" mass="53882">MEGNNLNKQVHQVSFAKKVGYSVGGATDTLAYDFVAAFLLFFLTNFTGVNPAWAGAILTIGVVWNMFSDPIVGNLSDKTKTRFGKKRTWLLIAIIPLFVSYLLLFTKIGGLSTAATNVYFLIMTLLFWLSYSCFSIPYYSMGASLTSDNEERTKIRMLAQIVQYIGVFFSTVAPTMFVSFFKSGGFSDYEAWHYTAWLEGALCVATLIVVFLSTKGIEIDFEEEKEQEKTSFFKDAAAVLSIKPYLMATLSSLMFRIGYCLFLTTMVYFLLYVVGLSEMRMTICTSIISFGGIIVIAILMKVVEKFDKAKVYSVLVMFSGIVMIIFNFIDVNSMWIACLFCVFYVIGSSAYWSMNMPLMYDAIEVDEFQTGKRREGTMMSFYLFCQKGGYAIAASAIGAVLSKVGYDETLGANNPEPVLNAIQTMICGAAGLFFVLSAVIIIVYPMKKDVYDKLYAQLENKRAGREYNTEGFAHVLNKKYR</sequence>
<dbReference type="InterPro" id="IPR036259">
    <property type="entry name" value="MFS_trans_sf"/>
</dbReference>
<dbReference type="NCBIfam" id="TIGR00792">
    <property type="entry name" value="gph"/>
    <property type="match status" value="1"/>
</dbReference>
<dbReference type="AlphaFoldDB" id="A0A926EAE4"/>
<feature type="transmembrane region" description="Helical" evidence="1">
    <location>
        <begin position="21"/>
        <end position="43"/>
    </location>
</feature>
<feature type="transmembrane region" description="Helical" evidence="1">
    <location>
        <begin position="381"/>
        <end position="401"/>
    </location>
</feature>
<dbReference type="EMBL" id="JACRTA010000002">
    <property type="protein sequence ID" value="MBC8568182.1"/>
    <property type="molecule type" value="Genomic_DNA"/>
</dbReference>
<feature type="transmembrane region" description="Helical" evidence="1">
    <location>
        <begin position="253"/>
        <end position="273"/>
    </location>
</feature>